<evidence type="ECO:0000313" key="7">
    <source>
        <dbReference type="Proteomes" id="UP000188235"/>
    </source>
</evidence>
<dbReference type="SUPFAM" id="SSF53720">
    <property type="entry name" value="ALDH-like"/>
    <property type="match status" value="1"/>
</dbReference>
<comment type="similarity">
    <text evidence="1 4">Belongs to the aldehyde dehydrogenase family.</text>
</comment>
<dbReference type="InterPro" id="IPR016163">
    <property type="entry name" value="Ald_DH_C"/>
</dbReference>
<dbReference type="AlphaFoldDB" id="A0A1Q2CW22"/>
<dbReference type="InterPro" id="IPR029510">
    <property type="entry name" value="Ald_DH_CS_GLU"/>
</dbReference>
<dbReference type="InterPro" id="IPR016161">
    <property type="entry name" value="Ald_DH/histidinol_DH"/>
</dbReference>
<keyword evidence="2 4" id="KW-0560">Oxidoreductase</keyword>
<dbReference type="InterPro" id="IPR050740">
    <property type="entry name" value="Aldehyde_DH_Superfamily"/>
</dbReference>
<dbReference type="GO" id="GO:0004777">
    <property type="term" value="F:succinate-semialdehyde dehydrogenase (NAD+) activity"/>
    <property type="evidence" value="ECO:0007669"/>
    <property type="project" value="TreeGrafter"/>
</dbReference>
<protein>
    <submittedName>
        <fullName evidence="6">NAD-dependent succinate-semialdehyde dehydrogenase</fullName>
    </submittedName>
</protein>
<dbReference type="GO" id="GO:0009450">
    <property type="term" value="P:gamma-aminobutyric acid catabolic process"/>
    <property type="evidence" value="ECO:0007669"/>
    <property type="project" value="TreeGrafter"/>
</dbReference>
<feature type="domain" description="Aldehyde dehydrogenase" evidence="5">
    <location>
        <begin position="47"/>
        <end position="500"/>
    </location>
</feature>
<dbReference type="FunFam" id="3.40.605.10:FF:000007">
    <property type="entry name" value="NAD/NADP-dependent betaine aldehyde dehydrogenase"/>
    <property type="match status" value="1"/>
</dbReference>
<reference evidence="6 7" key="1">
    <citation type="journal article" date="2008" name="Int. J. Syst. Evol. Microbiol.">
        <title>Tessaracoccus flavescens sp. nov., isolated from marine sediment.</title>
        <authorList>
            <person name="Lee D.W."/>
            <person name="Lee S.D."/>
        </authorList>
    </citation>
    <scope>NUCLEOTIDE SEQUENCE [LARGE SCALE GENOMIC DNA]</scope>
    <source>
        <strain evidence="6 7">SST-39T</strain>
    </source>
</reference>
<dbReference type="PROSITE" id="PS00687">
    <property type="entry name" value="ALDEHYDE_DEHYDR_GLU"/>
    <property type="match status" value="1"/>
</dbReference>
<organism evidence="6 7">
    <name type="scientific">Tessaracoccus flavescens</name>
    <dbReference type="NCBI Taxonomy" id="399497"/>
    <lineage>
        <taxon>Bacteria</taxon>
        <taxon>Bacillati</taxon>
        <taxon>Actinomycetota</taxon>
        <taxon>Actinomycetes</taxon>
        <taxon>Propionibacteriales</taxon>
        <taxon>Propionibacteriaceae</taxon>
        <taxon>Tessaracoccus</taxon>
    </lineage>
</organism>
<sequence length="505" mass="53867">MRSSESRTRLESKWQESPCHHRCPRRVIDMPFKTSHYIAGRFTDDEPSLPVENPATGQELTKVADASPEQAMTALDAAVDAAEEFAATEPRYRAELLRSAYEAIISRTDEFAETMTLEMGKPLEESRGEVTYGAEFLRWFAEETPRVYGRWSTAPSGGSRLLTMKQPVGPVLAITPWNFPLAMATRKLGPAIAAGCTSVLKPAQLTPLTALLLMDVFDSVGLPAGVVNCFVSSDSAATTGPIIADPRLRKLTFTGSTAVGVTLLEQAADNVLRTSMELGGNAPFLVLAGADVDRAVEGAIVAKMRNIGQACTAANRFIVHHSHCEEFATKFARRVCELVIGNGMDDGVKIGPLVSAGALDGVESVVREAIDAGARALVGGSRIDRPGHFMEPTVLVDVDPASKVFREEIFGPVAPIVPVGSTDEAIALANDTSYGLMSYAYTDDLDEGLTVSERLQFGMVGLNTGLVSNPAAPFGGVKASGLGREGGPEGINEYLEIKYVGIGMK</sequence>
<dbReference type="KEGG" id="tfa:BW733_05020"/>
<dbReference type="InterPro" id="IPR015590">
    <property type="entry name" value="Aldehyde_DH_dom"/>
</dbReference>
<dbReference type="FunFam" id="3.40.309.10:FF:000004">
    <property type="entry name" value="Succinate-semialdehyde dehydrogenase I"/>
    <property type="match status" value="1"/>
</dbReference>
<evidence type="ECO:0000256" key="2">
    <source>
        <dbReference type="ARBA" id="ARBA00023002"/>
    </source>
</evidence>
<gene>
    <name evidence="6" type="ORF">BW733_05020</name>
</gene>
<evidence type="ECO:0000256" key="3">
    <source>
        <dbReference type="PROSITE-ProRule" id="PRU10007"/>
    </source>
</evidence>
<evidence type="ECO:0000259" key="5">
    <source>
        <dbReference type="Pfam" id="PF00171"/>
    </source>
</evidence>
<dbReference type="CDD" id="cd07103">
    <property type="entry name" value="ALDH_F5_SSADH_GabD"/>
    <property type="match status" value="1"/>
</dbReference>
<dbReference type="EMBL" id="CP019607">
    <property type="protein sequence ID" value="AQP50290.1"/>
    <property type="molecule type" value="Genomic_DNA"/>
</dbReference>
<evidence type="ECO:0000256" key="4">
    <source>
        <dbReference type="RuleBase" id="RU003345"/>
    </source>
</evidence>
<dbReference type="Gene3D" id="3.40.605.10">
    <property type="entry name" value="Aldehyde Dehydrogenase, Chain A, domain 1"/>
    <property type="match status" value="1"/>
</dbReference>
<dbReference type="Proteomes" id="UP000188235">
    <property type="component" value="Chromosome"/>
</dbReference>
<dbReference type="PANTHER" id="PTHR43353:SF5">
    <property type="entry name" value="SUCCINATE-SEMIALDEHYDE DEHYDROGENASE, MITOCHONDRIAL"/>
    <property type="match status" value="1"/>
</dbReference>
<dbReference type="PANTHER" id="PTHR43353">
    <property type="entry name" value="SUCCINATE-SEMIALDEHYDE DEHYDROGENASE, MITOCHONDRIAL"/>
    <property type="match status" value="1"/>
</dbReference>
<proteinExistence type="inferred from homology"/>
<dbReference type="InterPro" id="IPR016162">
    <property type="entry name" value="Ald_DH_N"/>
</dbReference>
<dbReference type="Gene3D" id="3.40.309.10">
    <property type="entry name" value="Aldehyde Dehydrogenase, Chain A, domain 2"/>
    <property type="match status" value="1"/>
</dbReference>
<keyword evidence="7" id="KW-1185">Reference proteome</keyword>
<name>A0A1Q2CW22_9ACTN</name>
<evidence type="ECO:0000313" key="6">
    <source>
        <dbReference type="EMBL" id="AQP50290.1"/>
    </source>
</evidence>
<feature type="active site" evidence="3">
    <location>
        <position position="277"/>
    </location>
</feature>
<dbReference type="Pfam" id="PF00171">
    <property type="entry name" value="Aldedh"/>
    <property type="match status" value="1"/>
</dbReference>
<dbReference type="STRING" id="399497.BW733_05020"/>
<evidence type="ECO:0000256" key="1">
    <source>
        <dbReference type="ARBA" id="ARBA00009986"/>
    </source>
</evidence>
<accession>A0A1Q2CW22</accession>